<dbReference type="AlphaFoldDB" id="E2B7D2"/>
<dbReference type="InParanoid" id="E2B7D2"/>
<organism evidence="3">
    <name type="scientific">Harpegnathos saltator</name>
    <name type="common">Jerdon's jumping ant</name>
    <dbReference type="NCBI Taxonomy" id="610380"/>
    <lineage>
        <taxon>Eukaryota</taxon>
        <taxon>Metazoa</taxon>
        <taxon>Ecdysozoa</taxon>
        <taxon>Arthropoda</taxon>
        <taxon>Hexapoda</taxon>
        <taxon>Insecta</taxon>
        <taxon>Pterygota</taxon>
        <taxon>Neoptera</taxon>
        <taxon>Endopterygota</taxon>
        <taxon>Hymenoptera</taxon>
        <taxon>Apocrita</taxon>
        <taxon>Aculeata</taxon>
        <taxon>Formicoidea</taxon>
        <taxon>Formicidae</taxon>
        <taxon>Ponerinae</taxon>
        <taxon>Ponerini</taxon>
        <taxon>Harpegnathos</taxon>
    </lineage>
</organism>
<protein>
    <submittedName>
        <fullName evidence="2">Uncharacterized protein</fullName>
    </submittedName>
</protein>
<reference evidence="2 3" key="1">
    <citation type="journal article" date="2010" name="Science">
        <title>Genomic comparison of the ants Camponotus floridanus and Harpegnathos saltator.</title>
        <authorList>
            <person name="Bonasio R."/>
            <person name="Zhang G."/>
            <person name="Ye C."/>
            <person name="Mutti N.S."/>
            <person name="Fang X."/>
            <person name="Qin N."/>
            <person name="Donahue G."/>
            <person name="Yang P."/>
            <person name="Li Q."/>
            <person name="Li C."/>
            <person name="Zhang P."/>
            <person name="Huang Z."/>
            <person name="Berger S.L."/>
            <person name="Reinberg D."/>
            <person name="Wang J."/>
            <person name="Liebig J."/>
        </authorList>
    </citation>
    <scope>NUCLEOTIDE SEQUENCE [LARGE SCALE GENOMIC DNA]</scope>
    <source>
        <strain evidence="2 3">R22 G/1</strain>
    </source>
</reference>
<sequence>MDFMPRLSSTVHHFESHSARTTRAQAPRMKSQHQDGGSVDDRRGQTMPLVRVATNQGRTKVGTTPSTTLERRMLRNHELKYPALYPRQSPVDPCAIRSSHGVVVRSV</sequence>
<proteinExistence type="predicted"/>
<name>E2B7D2_HARSA</name>
<evidence type="ECO:0000313" key="3">
    <source>
        <dbReference type="Proteomes" id="UP000008237"/>
    </source>
</evidence>
<accession>E2B7D2</accession>
<evidence type="ECO:0000313" key="2">
    <source>
        <dbReference type="EMBL" id="EFN88417.1"/>
    </source>
</evidence>
<dbReference type="EMBL" id="GL446154">
    <property type="protein sequence ID" value="EFN88417.1"/>
    <property type="molecule type" value="Genomic_DNA"/>
</dbReference>
<gene>
    <name evidence="2" type="ORF">EAI_01837</name>
</gene>
<keyword evidence="3" id="KW-1185">Reference proteome</keyword>
<dbReference type="Proteomes" id="UP000008237">
    <property type="component" value="Unassembled WGS sequence"/>
</dbReference>
<evidence type="ECO:0000256" key="1">
    <source>
        <dbReference type="SAM" id="MobiDB-lite"/>
    </source>
</evidence>
<feature type="region of interest" description="Disordered" evidence="1">
    <location>
        <begin position="1"/>
        <end position="45"/>
    </location>
</feature>